<keyword evidence="2" id="KW-0813">Transport</keyword>
<gene>
    <name evidence="10" type="ORF">DWE98_05605</name>
</gene>
<comment type="subcellular location">
    <subcellularLocation>
        <location evidence="1">Cell membrane</location>
        <topology evidence="1">Multi-pass membrane protein</topology>
    </subcellularLocation>
</comment>
<dbReference type="Proteomes" id="UP000255207">
    <property type="component" value="Unassembled WGS sequence"/>
</dbReference>
<evidence type="ECO:0000256" key="4">
    <source>
        <dbReference type="ARBA" id="ARBA00022692"/>
    </source>
</evidence>
<evidence type="ECO:0000256" key="1">
    <source>
        <dbReference type="ARBA" id="ARBA00004651"/>
    </source>
</evidence>
<keyword evidence="6 9" id="KW-1133">Transmembrane helix</keyword>
<feature type="transmembrane region" description="Helical" evidence="9">
    <location>
        <begin position="6"/>
        <end position="29"/>
    </location>
</feature>
<keyword evidence="3" id="KW-1003">Cell membrane</keyword>
<name>A0A370L9S0_9HYPH</name>
<comment type="similarity">
    <text evidence="8">Belongs to the binding-protein-dependent transport system permease family. LivHM subfamily.</text>
</comment>
<keyword evidence="4 9" id="KW-0812">Transmembrane</keyword>
<keyword evidence="5" id="KW-0029">Amino-acid transport</keyword>
<evidence type="ECO:0000256" key="2">
    <source>
        <dbReference type="ARBA" id="ARBA00022448"/>
    </source>
</evidence>
<dbReference type="PANTHER" id="PTHR11795">
    <property type="entry name" value="BRANCHED-CHAIN AMINO ACID TRANSPORT SYSTEM PERMEASE PROTEIN LIVH"/>
    <property type="match status" value="1"/>
</dbReference>
<dbReference type="OrthoDB" id="9807115at2"/>
<comment type="caution">
    <text evidence="10">The sequence shown here is derived from an EMBL/GenBank/DDBJ whole genome shotgun (WGS) entry which is preliminary data.</text>
</comment>
<evidence type="ECO:0000313" key="10">
    <source>
        <dbReference type="EMBL" id="RDJ28074.1"/>
    </source>
</evidence>
<feature type="transmembrane region" description="Helical" evidence="9">
    <location>
        <begin position="265"/>
        <end position="284"/>
    </location>
</feature>
<sequence length="292" mass="30970">MLLLQLLVDGAVSGCAVGVVAITFAYVYATTGVFHVAHAGLFTLGGYIAWWLSGQGLPFPLALMGAVAVGAAVGAVMQKAIYETLMKRRASPLVQLIASLGLLAILQNLVALLFTPNMLQFEAVSWRLSMLDIGPIHLSLPQIWTLASSLAILAGLVLFSTRTILGKRIRAVSSNRALAEITRLRPFDVYVVVVAIASGLVAVPSVFIGVDQAMQPYTSVLVLLTAVIAVIAGGIGSLPGAFIISVVLAVLQNLVLALMPGRWSIAFTFMLFIVFILIKPTGLFQTRLKRAS</sequence>
<keyword evidence="7 9" id="KW-0472">Membrane</keyword>
<reference evidence="11" key="1">
    <citation type="submission" date="2018-07" db="EMBL/GenBank/DDBJ databases">
        <authorList>
            <person name="Safronova V.I."/>
            <person name="Chirak E.R."/>
            <person name="Sazanova A.L."/>
        </authorList>
    </citation>
    <scope>NUCLEOTIDE SEQUENCE [LARGE SCALE GENOMIC DNA]</scope>
    <source>
        <strain evidence="11">RCAM04685</strain>
    </source>
</reference>
<accession>A0A370L9S0</accession>
<protein>
    <submittedName>
        <fullName evidence="10">Branched-chain amino acid ABC transporter permease</fullName>
    </submittedName>
</protein>
<dbReference type="RefSeq" id="WP_114828199.1">
    <property type="nucleotide sequence ID" value="NZ_QQTO01000037.1"/>
</dbReference>
<dbReference type="GO" id="GO:0006865">
    <property type="term" value="P:amino acid transport"/>
    <property type="evidence" value="ECO:0007669"/>
    <property type="project" value="UniProtKB-KW"/>
</dbReference>
<dbReference type="Pfam" id="PF02653">
    <property type="entry name" value="BPD_transp_2"/>
    <property type="match status" value="1"/>
</dbReference>
<feature type="transmembrane region" description="Helical" evidence="9">
    <location>
        <begin position="216"/>
        <end position="235"/>
    </location>
</feature>
<dbReference type="GO" id="GO:0022857">
    <property type="term" value="F:transmembrane transporter activity"/>
    <property type="evidence" value="ECO:0007669"/>
    <property type="project" value="InterPro"/>
</dbReference>
<evidence type="ECO:0000256" key="6">
    <source>
        <dbReference type="ARBA" id="ARBA00022989"/>
    </source>
</evidence>
<dbReference type="AlphaFoldDB" id="A0A370L9S0"/>
<feature type="transmembrane region" description="Helical" evidence="9">
    <location>
        <begin position="59"/>
        <end position="81"/>
    </location>
</feature>
<feature type="transmembrane region" description="Helical" evidence="9">
    <location>
        <begin position="143"/>
        <end position="166"/>
    </location>
</feature>
<dbReference type="InterPro" id="IPR052157">
    <property type="entry name" value="BCAA_transport_permease"/>
</dbReference>
<evidence type="ECO:0000313" key="11">
    <source>
        <dbReference type="Proteomes" id="UP000255207"/>
    </source>
</evidence>
<proteinExistence type="inferred from homology"/>
<dbReference type="EMBL" id="QQTP01000002">
    <property type="protein sequence ID" value="RDJ28074.1"/>
    <property type="molecule type" value="Genomic_DNA"/>
</dbReference>
<dbReference type="CDD" id="cd06582">
    <property type="entry name" value="TM_PBP1_LivH_like"/>
    <property type="match status" value="1"/>
</dbReference>
<keyword evidence="11" id="KW-1185">Reference proteome</keyword>
<dbReference type="InterPro" id="IPR001851">
    <property type="entry name" value="ABC_transp_permease"/>
</dbReference>
<feature type="transmembrane region" description="Helical" evidence="9">
    <location>
        <begin position="93"/>
        <end position="114"/>
    </location>
</feature>
<evidence type="ECO:0000256" key="9">
    <source>
        <dbReference type="SAM" id="Phobius"/>
    </source>
</evidence>
<evidence type="ECO:0000256" key="7">
    <source>
        <dbReference type="ARBA" id="ARBA00023136"/>
    </source>
</evidence>
<feature type="transmembrane region" description="Helical" evidence="9">
    <location>
        <begin position="187"/>
        <end position="210"/>
    </location>
</feature>
<organism evidence="10 11">
    <name type="scientific">Bosea caraganae</name>
    <dbReference type="NCBI Taxonomy" id="2763117"/>
    <lineage>
        <taxon>Bacteria</taxon>
        <taxon>Pseudomonadati</taxon>
        <taxon>Pseudomonadota</taxon>
        <taxon>Alphaproteobacteria</taxon>
        <taxon>Hyphomicrobiales</taxon>
        <taxon>Boseaceae</taxon>
        <taxon>Bosea</taxon>
    </lineage>
</organism>
<evidence type="ECO:0000256" key="8">
    <source>
        <dbReference type="ARBA" id="ARBA00037998"/>
    </source>
</evidence>
<dbReference type="PANTHER" id="PTHR11795:SF445">
    <property type="entry name" value="AMINO ACID ABC TRANSPORTER PERMEASE PROTEIN"/>
    <property type="match status" value="1"/>
</dbReference>
<evidence type="ECO:0000256" key="5">
    <source>
        <dbReference type="ARBA" id="ARBA00022970"/>
    </source>
</evidence>
<dbReference type="GO" id="GO:0005886">
    <property type="term" value="C:plasma membrane"/>
    <property type="evidence" value="ECO:0007669"/>
    <property type="project" value="UniProtKB-SubCell"/>
</dbReference>
<evidence type="ECO:0000256" key="3">
    <source>
        <dbReference type="ARBA" id="ARBA00022475"/>
    </source>
</evidence>